<keyword evidence="2" id="KW-1185">Reference proteome</keyword>
<evidence type="ECO:0000313" key="1">
    <source>
        <dbReference type="EMBL" id="KAF4947987.1"/>
    </source>
</evidence>
<dbReference type="EMBL" id="JABFAI010000273">
    <property type="protein sequence ID" value="KAF4947987.1"/>
    <property type="molecule type" value="Genomic_DNA"/>
</dbReference>
<dbReference type="OrthoDB" id="5075557at2759"/>
<dbReference type="Proteomes" id="UP000604273">
    <property type="component" value="Unassembled WGS sequence"/>
</dbReference>
<accession>A0A8H4WRU8</accession>
<reference evidence="1" key="1">
    <citation type="journal article" date="2020" name="BMC Genomics">
        <title>Correction to: Identification and distribution of gene clusters required for synthesis of sphingolipid metabolism inhibitors in diverse species of the filamentous fungus Fusarium.</title>
        <authorList>
            <person name="Kim H.S."/>
            <person name="Lohmar J.M."/>
            <person name="Busman M."/>
            <person name="Brown D.W."/>
            <person name="Naumann T.A."/>
            <person name="Divon H.H."/>
            <person name="Lysoe E."/>
            <person name="Uhlig S."/>
            <person name="Proctor R.H."/>
        </authorList>
    </citation>
    <scope>NUCLEOTIDE SEQUENCE</scope>
    <source>
        <strain evidence="1">NRRL 45417</strain>
    </source>
</reference>
<evidence type="ECO:0000313" key="2">
    <source>
        <dbReference type="Proteomes" id="UP000604273"/>
    </source>
</evidence>
<proteinExistence type="predicted"/>
<organism evidence="1 2">
    <name type="scientific">Fusarium gaditjirri</name>
    <dbReference type="NCBI Taxonomy" id="282569"/>
    <lineage>
        <taxon>Eukaryota</taxon>
        <taxon>Fungi</taxon>
        <taxon>Dikarya</taxon>
        <taxon>Ascomycota</taxon>
        <taxon>Pezizomycotina</taxon>
        <taxon>Sordariomycetes</taxon>
        <taxon>Hypocreomycetidae</taxon>
        <taxon>Hypocreales</taxon>
        <taxon>Nectriaceae</taxon>
        <taxon>Fusarium</taxon>
        <taxon>Fusarium nisikadoi species complex</taxon>
    </lineage>
</organism>
<comment type="caution">
    <text evidence="1">The sequence shown here is derived from an EMBL/GenBank/DDBJ whole genome shotgun (WGS) entry which is preliminary data.</text>
</comment>
<sequence>MINVNSPSKALNPNRTRRLLKGQGVIHSITPCVYFFCLGIGFNEDGQPYSVHRSCYAGDTRERLDSWPEFNVIRIAARDAHIGAAYVEYWLEFYQNIQKLDDEATKAGLETFVVRKTISEFALEGIAVPDKNFGSPSIGKTAKPYPNHEQSCWVCF</sequence>
<name>A0A8H4WRU8_9HYPO</name>
<gene>
    <name evidence="1" type="ORF">FGADI_9982</name>
</gene>
<reference evidence="1" key="2">
    <citation type="submission" date="2020-05" db="EMBL/GenBank/DDBJ databases">
        <authorList>
            <person name="Kim H.-S."/>
            <person name="Proctor R.H."/>
            <person name="Brown D.W."/>
        </authorList>
    </citation>
    <scope>NUCLEOTIDE SEQUENCE</scope>
    <source>
        <strain evidence="1">NRRL 45417</strain>
    </source>
</reference>
<dbReference type="AlphaFoldDB" id="A0A8H4WRU8"/>
<protein>
    <submittedName>
        <fullName evidence="1">Uncharacterized protein</fullName>
    </submittedName>
</protein>